<proteinExistence type="inferred from homology"/>
<dbReference type="InterPro" id="IPR003423">
    <property type="entry name" value="OMP_efflux"/>
</dbReference>
<keyword evidence="3" id="KW-0813">Transport</keyword>
<dbReference type="SUPFAM" id="SSF56954">
    <property type="entry name" value="Outer membrane efflux proteins (OEP)"/>
    <property type="match status" value="1"/>
</dbReference>
<dbReference type="AlphaFoldDB" id="A0A512ATY2"/>
<evidence type="ECO:0000313" key="10">
    <source>
        <dbReference type="Proteomes" id="UP000321532"/>
    </source>
</evidence>
<accession>A0A512ATY2</accession>
<evidence type="ECO:0000256" key="3">
    <source>
        <dbReference type="ARBA" id="ARBA00022448"/>
    </source>
</evidence>
<gene>
    <name evidence="9" type="ORF">AAE02nite_08320</name>
</gene>
<dbReference type="PANTHER" id="PTHR30026:SF20">
    <property type="entry name" value="OUTER MEMBRANE PROTEIN TOLC"/>
    <property type="match status" value="1"/>
</dbReference>
<keyword evidence="7" id="KW-0998">Cell outer membrane</keyword>
<dbReference type="GO" id="GO:1990281">
    <property type="term" value="C:efflux pump complex"/>
    <property type="evidence" value="ECO:0007669"/>
    <property type="project" value="TreeGrafter"/>
</dbReference>
<dbReference type="GO" id="GO:0015288">
    <property type="term" value="F:porin activity"/>
    <property type="evidence" value="ECO:0007669"/>
    <property type="project" value="TreeGrafter"/>
</dbReference>
<evidence type="ECO:0000256" key="2">
    <source>
        <dbReference type="ARBA" id="ARBA00007613"/>
    </source>
</evidence>
<dbReference type="RefSeq" id="WP_146895205.1">
    <property type="nucleotide sequence ID" value="NZ_BJYS01000004.1"/>
</dbReference>
<evidence type="ECO:0000256" key="1">
    <source>
        <dbReference type="ARBA" id="ARBA00004442"/>
    </source>
</evidence>
<protein>
    <submittedName>
        <fullName evidence="9">Membrane protein</fullName>
    </submittedName>
</protein>
<feature type="chain" id="PRO_5021762195" evidence="8">
    <location>
        <begin position="25"/>
        <end position="438"/>
    </location>
</feature>
<evidence type="ECO:0000256" key="8">
    <source>
        <dbReference type="SAM" id="SignalP"/>
    </source>
</evidence>
<name>A0A512ATY2_9BACT</name>
<dbReference type="PANTHER" id="PTHR30026">
    <property type="entry name" value="OUTER MEMBRANE PROTEIN TOLC"/>
    <property type="match status" value="1"/>
</dbReference>
<reference evidence="9 10" key="1">
    <citation type="submission" date="2019-07" db="EMBL/GenBank/DDBJ databases">
        <title>Whole genome shotgun sequence of Adhaeribacter aerolatus NBRC 106133.</title>
        <authorList>
            <person name="Hosoyama A."/>
            <person name="Uohara A."/>
            <person name="Ohji S."/>
            <person name="Ichikawa N."/>
        </authorList>
    </citation>
    <scope>NUCLEOTIDE SEQUENCE [LARGE SCALE GENOMIC DNA]</scope>
    <source>
        <strain evidence="9 10">NBRC 106133</strain>
    </source>
</reference>
<feature type="signal peptide" evidence="8">
    <location>
        <begin position="1"/>
        <end position="24"/>
    </location>
</feature>
<dbReference type="EMBL" id="BJYS01000004">
    <property type="protein sequence ID" value="GEO03168.1"/>
    <property type="molecule type" value="Genomic_DNA"/>
</dbReference>
<comment type="caution">
    <text evidence="9">The sequence shown here is derived from an EMBL/GenBank/DDBJ whole genome shotgun (WGS) entry which is preliminary data.</text>
</comment>
<dbReference type="GO" id="GO:0015562">
    <property type="term" value="F:efflux transmembrane transporter activity"/>
    <property type="evidence" value="ECO:0007669"/>
    <property type="project" value="InterPro"/>
</dbReference>
<keyword evidence="10" id="KW-1185">Reference proteome</keyword>
<organism evidence="9 10">
    <name type="scientific">Adhaeribacter aerolatus</name>
    <dbReference type="NCBI Taxonomy" id="670289"/>
    <lineage>
        <taxon>Bacteria</taxon>
        <taxon>Pseudomonadati</taxon>
        <taxon>Bacteroidota</taxon>
        <taxon>Cytophagia</taxon>
        <taxon>Cytophagales</taxon>
        <taxon>Hymenobacteraceae</taxon>
        <taxon>Adhaeribacter</taxon>
    </lineage>
</organism>
<keyword evidence="8" id="KW-0732">Signal</keyword>
<keyword evidence="5" id="KW-0812">Transmembrane</keyword>
<keyword evidence="4" id="KW-1134">Transmembrane beta strand</keyword>
<evidence type="ECO:0000256" key="6">
    <source>
        <dbReference type="ARBA" id="ARBA00023136"/>
    </source>
</evidence>
<evidence type="ECO:0000313" key="9">
    <source>
        <dbReference type="EMBL" id="GEO03168.1"/>
    </source>
</evidence>
<dbReference type="InterPro" id="IPR051906">
    <property type="entry name" value="TolC-like"/>
</dbReference>
<keyword evidence="6" id="KW-0472">Membrane</keyword>
<dbReference type="Gene3D" id="1.20.1600.10">
    <property type="entry name" value="Outer membrane efflux proteins (OEP)"/>
    <property type="match status" value="1"/>
</dbReference>
<dbReference type="Pfam" id="PF02321">
    <property type="entry name" value="OEP"/>
    <property type="match status" value="2"/>
</dbReference>
<dbReference type="OrthoDB" id="9771205at2"/>
<sequence>MKQKFAFLFSLLLLTSVLVNKSQAQELLTLEDAVKIALENNYDIKLSNNDLRIDKNNVNLANAGILPAVTGNLTNNNSIQNSRQVRADGEVQERNNARSSNLNYGVGLTWTVFDGFGMFARYDRLQEFQKLGEANLQLTVLARVADVITNYFALVQQQQQLEANLKAIDISRFRIKTAQNRFVIGKAARLEVLNAQVDLNTDTTNYLRQQDLYRNTQIALNELLARDVNALFKVADTVIIDNNLTLAEMSERALQQNPALQAALVSRRIAELDLKQVRANRFPRIGLNTGYNFNQSQTALGFATQNTGRGFTYGVTASVNIFNGFLQRRNEQNAEINIDNAQLNLGKINQSIKAQLAGAFQTYNTNLSLLKMETRNQQIAQQNLDITLEKFRLGSIAPIELREAQLNLVAAQVRLSNAMYQAKLAEISLKEIAGNINL</sequence>
<evidence type="ECO:0000256" key="7">
    <source>
        <dbReference type="ARBA" id="ARBA00023237"/>
    </source>
</evidence>
<evidence type="ECO:0000256" key="5">
    <source>
        <dbReference type="ARBA" id="ARBA00022692"/>
    </source>
</evidence>
<evidence type="ECO:0000256" key="4">
    <source>
        <dbReference type="ARBA" id="ARBA00022452"/>
    </source>
</evidence>
<comment type="subcellular location">
    <subcellularLocation>
        <location evidence="1">Cell outer membrane</location>
    </subcellularLocation>
</comment>
<dbReference type="Proteomes" id="UP000321532">
    <property type="component" value="Unassembled WGS sequence"/>
</dbReference>
<dbReference type="GO" id="GO:0009279">
    <property type="term" value="C:cell outer membrane"/>
    <property type="evidence" value="ECO:0007669"/>
    <property type="project" value="UniProtKB-SubCell"/>
</dbReference>
<comment type="similarity">
    <text evidence="2">Belongs to the outer membrane factor (OMF) (TC 1.B.17) family.</text>
</comment>